<comment type="caution">
    <text evidence="7">The sequence shown here is derived from an EMBL/GenBank/DDBJ whole genome shotgun (WGS) entry which is preliminary data.</text>
</comment>
<keyword evidence="3 6" id="KW-1133">Transmembrane helix</keyword>
<dbReference type="PANTHER" id="PTHR10671:SF108">
    <property type="entry name" value="CLAUDIN FAMILY PROTEIN-RELATED"/>
    <property type="match status" value="1"/>
</dbReference>
<dbReference type="EMBL" id="JAIPUX010000035">
    <property type="protein sequence ID" value="KAH0631399.1"/>
    <property type="molecule type" value="Genomic_DNA"/>
</dbReference>
<feature type="transmembrane region" description="Helical" evidence="6">
    <location>
        <begin position="143"/>
        <end position="163"/>
    </location>
</feature>
<protein>
    <submittedName>
        <fullName evidence="7">Uncharacterized protein</fullName>
    </submittedName>
</protein>
<comment type="subcellular location">
    <subcellularLocation>
        <location evidence="1">Membrane</location>
        <topology evidence="1">Multi-pass membrane protein</topology>
    </subcellularLocation>
</comment>
<feature type="transmembrane region" description="Helical" evidence="6">
    <location>
        <begin position="37"/>
        <end position="56"/>
    </location>
</feature>
<organism evidence="7 8">
    <name type="scientific">Phrynosoma platyrhinos</name>
    <name type="common">Desert horned lizard</name>
    <dbReference type="NCBI Taxonomy" id="52577"/>
    <lineage>
        <taxon>Eukaryota</taxon>
        <taxon>Metazoa</taxon>
        <taxon>Chordata</taxon>
        <taxon>Craniata</taxon>
        <taxon>Vertebrata</taxon>
        <taxon>Euteleostomi</taxon>
        <taxon>Lepidosauria</taxon>
        <taxon>Squamata</taxon>
        <taxon>Bifurcata</taxon>
        <taxon>Unidentata</taxon>
        <taxon>Episquamata</taxon>
        <taxon>Toxicofera</taxon>
        <taxon>Iguania</taxon>
        <taxon>Phrynosomatidae</taxon>
        <taxon>Phrynosomatinae</taxon>
        <taxon>Phrynosoma</taxon>
    </lineage>
</organism>
<keyword evidence="8" id="KW-1185">Reference proteome</keyword>
<sequence length="204" mass="22901">MILYRILSITLAFVNFLLILIALLSPSWTAYYSNLDFLLIGLWTSCSNKFGCYILATFDVFLSFTRTFMIFAFLLSTIALASTVPWDMIFTTFKFPFLLNPLVTAILSTFAGICALLSLILFEIYIHEKEAAADKNTRRWAAYLTYATCVLFFVAGGYNYIVFKFSLWGCCTSSDPTVDQEKSAQDVETAESAESEAVGLTKEP</sequence>
<keyword evidence="2 6" id="KW-0812">Transmembrane</keyword>
<dbReference type="Gene3D" id="1.20.140.150">
    <property type="match status" value="1"/>
</dbReference>
<evidence type="ECO:0000313" key="8">
    <source>
        <dbReference type="Proteomes" id="UP000826234"/>
    </source>
</evidence>
<keyword evidence="4 6" id="KW-0472">Membrane</keyword>
<feature type="transmembrane region" description="Helical" evidence="6">
    <location>
        <begin position="98"/>
        <end position="122"/>
    </location>
</feature>
<name>A0ABQ7TPJ2_PHRPL</name>
<evidence type="ECO:0000256" key="5">
    <source>
        <dbReference type="SAM" id="MobiDB-lite"/>
    </source>
</evidence>
<gene>
    <name evidence="7" type="ORF">JD844_005707</name>
</gene>
<accession>A0ABQ7TPJ2</accession>
<dbReference type="InterPro" id="IPR050579">
    <property type="entry name" value="PMP-22/EMP/MP20-like"/>
</dbReference>
<evidence type="ECO:0000256" key="4">
    <source>
        <dbReference type="ARBA" id="ARBA00023136"/>
    </source>
</evidence>
<evidence type="ECO:0000313" key="7">
    <source>
        <dbReference type="EMBL" id="KAH0631399.1"/>
    </source>
</evidence>
<evidence type="ECO:0000256" key="6">
    <source>
        <dbReference type="SAM" id="Phobius"/>
    </source>
</evidence>
<evidence type="ECO:0000256" key="3">
    <source>
        <dbReference type="ARBA" id="ARBA00022989"/>
    </source>
</evidence>
<proteinExistence type="predicted"/>
<dbReference type="PANTHER" id="PTHR10671">
    <property type="entry name" value="EPITHELIAL MEMBRANE PROTEIN-RELATED"/>
    <property type="match status" value="1"/>
</dbReference>
<evidence type="ECO:0000256" key="1">
    <source>
        <dbReference type="ARBA" id="ARBA00004141"/>
    </source>
</evidence>
<dbReference type="Proteomes" id="UP000826234">
    <property type="component" value="Unassembled WGS sequence"/>
</dbReference>
<evidence type="ECO:0000256" key="2">
    <source>
        <dbReference type="ARBA" id="ARBA00022692"/>
    </source>
</evidence>
<feature type="transmembrane region" description="Helical" evidence="6">
    <location>
        <begin position="7"/>
        <end position="25"/>
    </location>
</feature>
<reference evidence="7 8" key="1">
    <citation type="journal article" date="2022" name="Gigascience">
        <title>A chromosome-level genome assembly and annotation of the desert horned lizard, Phrynosoma platyrhinos, provides insight into chromosomal rearrangements among reptiles.</title>
        <authorList>
            <person name="Koochekian N."/>
            <person name="Ascanio A."/>
            <person name="Farleigh K."/>
            <person name="Card D.C."/>
            <person name="Schield D.R."/>
            <person name="Castoe T.A."/>
            <person name="Jezkova T."/>
        </authorList>
    </citation>
    <scope>NUCLEOTIDE SEQUENCE [LARGE SCALE GENOMIC DNA]</scope>
    <source>
        <strain evidence="7">NK-2021</strain>
    </source>
</reference>
<feature type="transmembrane region" description="Helical" evidence="6">
    <location>
        <begin position="68"/>
        <end position="86"/>
    </location>
</feature>
<feature type="region of interest" description="Disordered" evidence="5">
    <location>
        <begin position="182"/>
        <end position="204"/>
    </location>
</feature>